<evidence type="ECO:0000313" key="4">
    <source>
        <dbReference type="Proteomes" id="UP000824219"/>
    </source>
</evidence>
<accession>A0A9D3NFW2</accession>
<reference evidence="3 4" key="1">
    <citation type="submission" date="2021-06" db="EMBL/GenBank/DDBJ databases">
        <title>Chromosome-level genome assembly of the red-tail catfish (Hemibagrus wyckioides).</title>
        <authorList>
            <person name="Shao F."/>
        </authorList>
    </citation>
    <scope>NUCLEOTIDE SEQUENCE [LARGE SCALE GENOMIC DNA]</scope>
    <source>
        <strain evidence="3">EC202008001</strain>
        <tissue evidence="3">Blood</tissue>
    </source>
</reference>
<dbReference type="Gene3D" id="1.10.510.10">
    <property type="entry name" value="Transferase(Phosphotransferase) domain 1"/>
    <property type="match status" value="1"/>
</dbReference>
<dbReference type="PROSITE" id="PS50088">
    <property type="entry name" value="ANK_REPEAT"/>
    <property type="match status" value="1"/>
</dbReference>
<proteinExistence type="predicted"/>
<dbReference type="InterPro" id="IPR039339">
    <property type="entry name" value="Tex14"/>
</dbReference>
<organism evidence="3 4">
    <name type="scientific">Hemibagrus wyckioides</name>
    <dbReference type="NCBI Taxonomy" id="337641"/>
    <lineage>
        <taxon>Eukaryota</taxon>
        <taxon>Metazoa</taxon>
        <taxon>Chordata</taxon>
        <taxon>Craniata</taxon>
        <taxon>Vertebrata</taxon>
        <taxon>Euteleostomi</taxon>
        <taxon>Actinopterygii</taxon>
        <taxon>Neopterygii</taxon>
        <taxon>Teleostei</taxon>
        <taxon>Ostariophysi</taxon>
        <taxon>Siluriformes</taxon>
        <taxon>Bagridae</taxon>
        <taxon>Hemibagrus</taxon>
    </lineage>
</organism>
<dbReference type="SUPFAM" id="SSF56112">
    <property type="entry name" value="Protein kinase-like (PK-like)"/>
    <property type="match status" value="1"/>
</dbReference>
<name>A0A9D3NFW2_9TELE</name>
<protein>
    <recommendedName>
        <fullName evidence="5">Inactive serine/threonine-protein kinase TEX14</fullName>
    </recommendedName>
</protein>
<gene>
    <name evidence="3" type="ORF">KOW79_014082</name>
</gene>
<dbReference type="GO" id="GO:0000776">
    <property type="term" value="C:kinetochore"/>
    <property type="evidence" value="ECO:0007669"/>
    <property type="project" value="TreeGrafter"/>
</dbReference>
<evidence type="ECO:0000256" key="2">
    <source>
        <dbReference type="SAM" id="MobiDB-lite"/>
    </source>
</evidence>
<feature type="region of interest" description="Disordered" evidence="2">
    <location>
        <begin position="643"/>
        <end position="687"/>
    </location>
</feature>
<dbReference type="GO" id="GO:0030496">
    <property type="term" value="C:midbody"/>
    <property type="evidence" value="ECO:0007669"/>
    <property type="project" value="TreeGrafter"/>
</dbReference>
<evidence type="ECO:0008006" key="5">
    <source>
        <dbReference type="Google" id="ProtNLM"/>
    </source>
</evidence>
<dbReference type="AlphaFoldDB" id="A0A9D3NFW2"/>
<dbReference type="InterPro" id="IPR011009">
    <property type="entry name" value="Kinase-like_dom_sf"/>
</dbReference>
<dbReference type="Proteomes" id="UP000824219">
    <property type="component" value="Linkage Group LG16"/>
</dbReference>
<dbReference type="EMBL" id="JAHKSW010000016">
    <property type="protein sequence ID" value="KAG7322736.1"/>
    <property type="molecule type" value="Genomic_DNA"/>
</dbReference>
<feature type="compositionally biased region" description="Basic and acidic residues" evidence="2">
    <location>
        <begin position="659"/>
        <end position="668"/>
    </location>
</feature>
<feature type="repeat" description="ANK" evidence="1">
    <location>
        <begin position="86"/>
        <end position="118"/>
    </location>
</feature>
<dbReference type="GO" id="GO:0007140">
    <property type="term" value="P:male meiotic nuclear division"/>
    <property type="evidence" value="ECO:0007669"/>
    <property type="project" value="InterPro"/>
</dbReference>
<evidence type="ECO:0000256" key="1">
    <source>
        <dbReference type="PROSITE-ProRule" id="PRU00023"/>
    </source>
</evidence>
<dbReference type="Pfam" id="PF12796">
    <property type="entry name" value="Ank_2"/>
    <property type="match status" value="1"/>
</dbReference>
<comment type="caution">
    <text evidence="3">The sequence shown here is derived from an EMBL/GenBank/DDBJ whole genome shotgun (WGS) entry which is preliminary data.</text>
</comment>
<keyword evidence="1" id="KW-0040">ANK repeat</keyword>
<dbReference type="PANTHER" id="PTHR23060:SF3">
    <property type="entry name" value="TESTIS EXPRESSED 14, INTERCELLULAR BRIDGE FORMING FACTOR"/>
    <property type="match status" value="1"/>
</dbReference>
<dbReference type="GO" id="GO:0007094">
    <property type="term" value="P:mitotic spindle assembly checkpoint signaling"/>
    <property type="evidence" value="ECO:0007669"/>
    <property type="project" value="InterPro"/>
</dbReference>
<dbReference type="GO" id="GO:0045171">
    <property type="term" value="C:intercellular bridge"/>
    <property type="evidence" value="ECO:0007669"/>
    <property type="project" value="TreeGrafter"/>
</dbReference>
<dbReference type="Gene3D" id="1.25.40.20">
    <property type="entry name" value="Ankyrin repeat-containing domain"/>
    <property type="match status" value="1"/>
</dbReference>
<dbReference type="PANTHER" id="PTHR23060">
    <property type="entry name" value="TESTIS EXPRESSED GENE 14"/>
    <property type="match status" value="1"/>
</dbReference>
<feature type="compositionally biased region" description="Polar residues" evidence="2">
    <location>
        <begin position="485"/>
        <end position="497"/>
    </location>
</feature>
<dbReference type="InterPro" id="IPR036770">
    <property type="entry name" value="Ankyrin_rpt-contain_sf"/>
</dbReference>
<dbReference type="GO" id="GO:0051306">
    <property type="term" value="P:mitotic sister chromatid separation"/>
    <property type="evidence" value="ECO:0007669"/>
    <property type="project" value="InterPro"/>
</dbReference>
<dbReference type="SMART" id="SM00248">
    <property type="entry name" value="ANK"/>
    <property type="match status" value="3"/>
</dbReference>
<dbReference type="SUPFAM" id="SSF48403">
    <property type="entry name" value="Ankyrin repeat"/>
    <property type="match status" value="1"/>
</dbReference>
<dbReference type="OrthoDB" id="5962695at2759"/>
<evidence type="ECO:0000313" key="3">
    <source>
        <dbReference type="EMBL" id="KAG7322736.1"/>
    </source>
</evidence>
<sequence length="687" mass="76622">MSGEAVVPCPVLLGSVKTGGLAAQLHRFTRENNLHKAEKLLKQGVDVDCINHLGQTSLFCTCLLGFTAMAELLLQYGADPNHRCGDRSTPVHAAVFSCNTGLLSKLLEAGGDLRLHDKQGRTPRDWAEIGGQKHSARMVGFIKSCMSIMRSLSESQLPRDRRDTPTPSKTLLHSTSLPDFLRPVSDAVFKKKVRGKSFTSDTVQCFGFGKLCVEKPGMSVGALASVPFILESELLQAEDEVLYSFSCGSFTEITNRLFHPHLLQLMAVSFSYHLQQHKLVYERVHRAKFPVLKEYEVLSLILQVCEALFYLDSRSLVLRSLSSHSVLIVHPGVAKVTGLGFMVPRSNAHRWSTEIRHHKDSRCPDEHKGAEQDIWNQELDCFQETPTKQKSTLGNFQKDVREGCLSTDRLLQDISLRNILPLDERRLSPCPPSVEELDMEGEKEKEERYMATQSMISNHICNTARNLKESRVLLQQVESSLELTESRMMGNTCSSSPEFDETDGQRENKVVVLKAVGPPSKYRPSSKYFQEMEDTEFCSAGEESFKTVARVMQGFLSTAAGVLVRSSDSEEVQEEQQPLMDVQEDKHLEQLFQGFAGRAAIRWSEIGILSTPTERGDLYLPSCGNSEFTRASSGVRNIAELECDTENSRSSSDADTSAEENKRAHSSLDEVLQGLMENPDGSTTEMQ</sequence>
<dbReference type="GO" id="GO:0008608">
    <property type="term" value="P:attachment of spindle microtubules to kinetochore"/>
    <property type="evidence" value="ECO:0007669"/>
    <property type="project" value="InterPro"/>
</dbReference>
<dbReference type="InterPro" id="IPR002110">
    <property type="entry name" value="Ankyrin_rpt"/>
</dbReference>
<feature type="region of interest" description="Disordered" evidence="2">
    <location>
        <begin position="485"/>
        <end position="505"/>
    </location>
</feature>
<keyword evidence="4" id="KW-1185">Reference proteome</keyword>
<dbReference type="GO" id="GO:0043063">
    <property type="term" value="P:intercellular bridge organization"/>
    <property type="evidence" value="ECO:0007669"/>
    <property type="project" value="InterPro"/>
</dbReference>